<dbReference type="EMBL" id="VDES01000003">
    <property type="protein sequence ID" value="MBA1375996.1"/>
    <property type="molecule type" value="Genomic_DNA"/>
</dbReference>
<evidence type="ECO:0000256" key="2">
    <source>
        <dbReference type="ARBA" id="ARBA00012438"/>
    </source>
</evidence>
<dbReference type="Gene3D" id="1.20.5.1930">
    <property type="match status" value="1"/>
</dbReference>
<dbReference type="GO" id="GO:0000160">
    <property type="term" value="P:phosphorelay signal transduction system"/>
    <property type="evidence" value="ECO:0007669"/>
    <property type="project" value="UniProtKB-KW"/>
</dbReference>
<dbReference type="InterPro" id="IPR003594">
    <property type="entry name" value="HATPase_dom"/>
</dbReference>
<feature type="transmembrane region" description="Helical" evidence="6">
    <location>
        <begin position="189"/>
        <end position="211"/>
    </location>
</feature>
<feature type="transmembrane region" description="Helical" evidence="6">
    <location>
        <begin position="368"/>
        <end position="385"/>
    </location>
</feature>
<evidence type="ECO:0000259" key="7">
    <source>
        <dbReference type="PROSITE" id="PS50109"/>
    </source>
</evidence>
<evidence type="ECO:0000313" key="9">
    <source>
        <dbReference type="Proteomes" id="UP000589292"/>
    </source>
</evidence>
<evidence type="ECO:0000256" key="4">
    <source>
        <dbReference type="ARBA" id="ARBA00022777"/>
    </source>
</evidence>
<keyword evidence="5" id="KW-0902">Two-component regulatory system</keyword>
<reference evidence="8 9" key="1">
    <citation type="journal article" date="1994" name="Int. J. Syst. Bacteriol.">
        <title>Phylogenetic positions of novel aerobic, bacteriochlorophyll a-containing bacteria and description of Roseococcus thiosulfatophilus gen. nov., sp. nov., Erythromicrobium ramosum gen. nov., sp. nov., and Erythrobacter litoralis sp. nov.</title>
        <authorList>
            <person name="Yurkov V."/>
            <person name="Stackebrandt E."/>
            <person name="Holmes A."/>
            <person name="Fuerst J.A."/>
            <person name="Hugenholtz P."/>
            <person name="Golecki J."/>
            <person name="Gad'on N."/>
            <person name="Gorlenko V.M."/>
            <person name="Kompantseva E.I."/>
            <person name="Drews G."/>
        </authorList>
    </citation>
    <scope>NUCLEOTIDE SEQUENCE [LARGE SCALE GENOMIC DNA]</scope>
    <source>
        <strain evidence="8 9">KR-99</strain>
    </source>
</reference>
<dbReference type="PROSITE" id="PS50109">
    <property type="entry name" value="HIS_KIN"/>
    <property type="match status" value="1"/>
</dbReference>
<keyword evidence="9" id="KW-1185">Reference proteome</keyword>
<comment type="catalytic activity">
    <reaction evidence="1">
        <text>ATP + protein L-histidine = ADP + protein N-phospho-L-histidine.</text>
        <dbReference type="EC" id="2.7.13.3"/>
    </reaction>
</comment>
<accession>A0A7V8U9P6</accession>
<dbReference type="GO" id="GO:0004673">
    <property type="term" value="F:protein histidine kinase activity"/>
    <property type="evidence" value="ECO:0007669"/>
    <property type="project" value="UniProtKB-EC"/>
</dbReference>
<dbReference type="PANTHER" id="PTHR24421:SF10">
    <property type="entry name" value="NITRATE_NITRITE SENSOR PROTEIN NARQ"/>
    <property type="match status" value="1"/>
</dbReference>
<dbReference type="InterPro" id="IPR050482">
    <property type="entry name" value="Sensor_HK_TwoCompSys"/>
</dbReference>
<dbReference type="CDD" id="cd16917">
    <property type="entry name" value="HATPase_UhpB-NarQ-NarX-like"/>
    <property type="match status" value="1"/>
</dbReference>
<keyword evidence="6" id="KW-0472">Membrane</keyword>
<name>A0A7V8U9P6_9SPHN</name>
<dbReference type="PANTHER" id="PTHR24421">
    <property type="entry name" value="NITRATE/NITRITE SENSOR PROTEIN NARX-RELATED"/>
    <property type="match status" value="1"/>
</dbReference>
<dbReference type="SMART" id="SM00387">
    <property type="entry name" value="HATPase_c"/>
    <property type="match status" value="1"/>
</dbReference>
<comment type="caution">
    <text evidence="8">The sequence shown here is derived from an EMBL/GenBank/DDBJ whole genome shotgun (WGS) entry which is preliminary data.</text>
</comment>
<evidence type="ECO:0000256" key="5">
    <source>
        <dbReference type="ARBA" id="ARBA00023012"/>
    </source>
</evidence>
<dbReference type="AlphaFoldDB" id="A0A7V8U9P6"/>
<feature type="transmembrane region" description="Helical" evidence="6">
    <location>
        <begin position="218"/>
        <end position="235"/>
    </location>
</feature>
<dbReference type="Gene3D" id="3.30.565.10">
    <property type="entry name" value="Histidine kinase-like ATPase, C-terminal domain"/>
    <property type="match status" value="1"/>
</dbReference>
<evidence type="ECO:0000256" key="1">
    <source>
        <dbReference type="ARBA" id="ARBA00000085"/>
    </source>
</evidence>
<keyword evidence="4" id="KW-0418">Kinase</keyword>
<dbReference type="RefSeq" id="WP_181268387.1">
    <property type="nucleotide sequence ID" value="NZ_BAAAGB010000001.1"/>
</dbReference>
<keyword evidence="3" id="KW-0808">Transferase</keyword>
<gene>
    <name evidence="8" type="ORF">FG486_16760</name>
</gene>
<dbReference type="Proteomes" id="UP000589292">
    <property type="component" value="Unassembled WGS sequence"/>
</dbReference>
<keyword evidence="6" id="KW-0812">Transmembrane</keyword>
<feature type="transmembrane region" description="Helical" evidence="6">
    <location>
        <begin position="279"/>
        <end position="297"/>
    </location>
</feature>
<feature type="transmembrane region" description="Helical" evidence="6">
    <location>
        <begin position="247"/>
        <end position="267"/>
    </location>
</feature>
<evidence type="ECO:0000256" key="3">
    <source>
        <dbReference type="ARBA" id="ARBA00022679"/>
    </source>
</evidence>
<dbReference type="SUPFAM" id="SSF55874">
    <property type="entry name" value="ATPase domain of HSP90 chaperone/DNA topoisomerase II/histidine kinase"/>
    <property type="match status" value="1"/>
</dbReference>
<feature type="transmembrane region" description="Helical" evidence="6">
    <location>
        <begin position="309"/>
        <end position="330"/>
    </location>
</feature>
<dbReference type="InterPro" id="IPR005467">
    <property type="entry name" value="His_kinase_dom"/>
</dbReference>
<feature type="transmembrane region" description="Helical" evidence="6">
    <location>
        <begin position="342"/>
        <end position="362"/>
    </location>
</feature>
<evidence type="ECO:0000256" key="6">
    <source>
        <dbReference type="SAM" id="Phobius"/>
    </source>
</evidence>
<proteinExistence type="predicted"/>
<evidence type="ECO:0000313" key="8">
    <source>
        <dbReference type="EMBL" id="MBA1375996.1"/>
    </source>
</evidence>
<protein>
    <recommendedName>
        <fullName evidence="2">histidine kinase</fullName>
        <ecNumber evidence="2">2.7.13.3</ecNumber>
    </recommendedName>
</protein>
<dbReference type="EC" id="2.7.13.3" evidence="2"/>
<dbReference type="InterPro" id="IPR036890">
    <property type="entry name" value="HATPase_C_sf"/>
</dbReference>
<keyword evidence="6" id="KW-1133">Transmembrane helix</keyword>
<feature type="transmembrane region" description="Helical" evidence="6">
    <location>
        <begin position="22"/>
        <end position="44"/>
    </location>
</feature>
<sequence>MQMDGMSIGVDERRTGDKSRGYGIRLIAAIAFVQILFWGLALLIRPPVIDPAFEQNRLTDILVVETDGKRSRIEGRPNYYLGQGRVTRFVAHPLIEQPEQGLVVFVPRYNRWASLWVNGQAIPMADSPAWRAGRLGGKWVVPPGLLKPGRNSIAVEVRRECCRAFLVSIIAAPPGAIDIAIRQWRLQSLFPSVGLMVVGLFGAASCLMAAARSPYRQEAYAAALAFAGMALGGLWQVDILTPSSEPIYGAAGQMTMLATFAGLVALADRWFPGGPRYDRALITCSAIFAFINLAAALTTDGMPLAIRNLNELLVVLFANIAILSCVVRGVRVEGRALIPDAAVVMLIPAISIADLIGSLRISALSLNIAPLGILALAVLLLVGIVRRARMLSRRLEHANALLDARIASKEAELEATAALLRQREAEAAVQGERSRIMRDLHDGLGSQLMSIMLSARVGIAEPAVVAEGLQAVIDEMRLMVDSMDSVGESLSAALATFKARVQPRIESTGIAFDWQEDAAIATLSNFGPRDVLQIFRVLQEAVTNALKHAECSRIAVNAVVSDHRLVLQIEDDGKGITTRGQAGRGLTNMRLRAASVQGEVMVEPGKDGTGTRITLTLPLRLAQAAE</sequence>
<feature type="domain" description="Histidine kinase" evidence="7">
    <location>
        <begin position="530"/>
        <end position="621"/>
    </location>
</feature>
<dbReference type="Pfam" id="PF02518">
    <property type="entry name" value="HATPase_c"/>
    <property type="match status" value="1"/>
</dbReference>
<organism evidence="8 9">
    <name type="scientific">Sphingomonas ursincola</name>
    <dbReference type="NCBI Taxonomy" id="56361"/>
    <lineage>
        <taxon>Bacteria</taxon>
        <taxon>Pseudomonadati</taxon>
        <taxon>Pseudomonadota</taxon>
        <taxon>Alphaproteobacteria</taxon>
        <taxon>Sphingomonadales</taxon>
        <taxon>Sphingomonadaceae</taxon>
        <taxon>Sphingomonas</taxon>
    </lineage>
</organism>